<dbReference type="EMBL" id="JH000318">
    <property type="protein sequence ID" value="EGW02984.1"/>
    <property type="molecule type" value="Genomic_DNA"/>
</dbReference>
<feature type="region of interest" description="Disordered" evidence="1">
    <location>
        <begin position="42"/>
        <end position="70"/>
    </location>
</feature>
<dbReference type="Proteomes" id="UP000001075">
    <property type="component" value="Unassembled WGS sequence"/>
</dbReference>
<organism evidence="2 3">
    <name type="scientific">Cricetulus griseus</name>
    <name type="common">Chinese hamster</name>
    <name type="synonym">Cricetulus barabensis griseus</name>
    <dbReference type="NCBI Taxonomy" id="10029"/>
    <lineage>
        <taxon>Eukaryota</taxon>
        <taxon>Metazoa</taxon>
        <taxon>Chordata</taxon>
        <taxon>Craniata</taxon>
        <taxon>Vertebrata</taxon>
        <taxon>Euteleostomi</taxon>
        <taxon>Mammalia</taxon>
        <taxon>Eutheria</taxon>
        <taxon>Euarchontoglires</taxon>
        <taxon>Glires</taxon>
        <taxon>Rodentia</taxon>
        <taxon>Myomorpha</taxon>
        <taxon>Muroidea</taxon>
        <taxon>Cricetidae</taxon>
        <taxon>Cricetinae</taxon>
        <taxon>Cricetulus</taxon>
    </lineage>
</organism>
<evidence type="ECO:0000313" key="3">
    <source>
        <dbReference type="Proteomes" id="UP000001075"/>
    </source>
</evidence>
<evidence type="ECO:0000313" key="2">
    <source>
        <dbReference type="EMBL" id="EGW02984.1"/>
    </source>
</evidence>
<gene>
    <name evidence="2" type="ORF">I79_009005</name>
</gene>
<sequence length="70" mass="8046">MERKPGIPKTPLTWRFRFQDGDEPSTIARLYETQCSELQPQKAQFQGNTANSHEATNWWHESGGAGLRTR</sequence>
<reference evidence="3" key="1">
    <citation type="journal article" date="2011" name="Nat. Biotechnol.">
        <title>The genomic sequence of the Chinese hamster ovary (CHO)-K1 cell line.</title>
        <authorList>
            <person name="Xu X."/>
            <person name="Nagarajan H."/>
            <person name="Lewis N.E."/>
            <person name="Pan S."/>
            <person name="Cai Z."/>
            <person name="Liu X."/>
            <person name="Chen W."/>
            <person name="Xie M."/>
            <person name="Wang W."/>
            <person name="Hammond S."/>
            <person name="Andersen M.R."/>
            <person name="Neff N."/>
            <person name="Passarelli B."/>
            <person name="Koh W."/>
            <person name="Fan H.C."/>
            <person name="Wang J."/>
            <person name="Gui Y."/>
            <person name="Lee K.H."/>
            <person name="Betenbaugh M.J."/>
            <person name="Quake S.R."/>
            <person name="Famili I."/>
            <person name="Palsson B.O."/>
            <person name="Wang J."/>
        </authorList>
    </citation>
    <scope>NUCLEOTIDE SEQUENCE [LARGE SCALE GENOMIC DNA]</scope>
    <source>
        <strain evidence="3">CHO K1 cell line</strain>
    </source>
</reference>
<proteinExistence type="predicted"/>
<dbReference type="InParanoid" id="G3HEL8"/>
<evidence type="ECO:0000256" key="1">
    <source>
        <dbReference type="SAM" id="MobiDB-lite"/>
    </source>
</evidence>
<feature type="compositionally biased region" description="Polar residues" evidence="1">
    <location>
        <begin position="42"/>
        <end position="55"/>
    </location>
</feature>
<dbReference type="AlphaFoldDB" id="G3HEL8"/>
<accession>G3HEL8</accession>
<name>G3HEL8_CRIGR</name>
<protein>
    <submittedName>
        <fullName evidence="2">Uncharacterized protein</fullName>
    </submittedName>
</protein>